<sequence>MKAIRNIIFCVLLSVLATGLAARDRVVEKSGKTPDWLMTSGRDGFSVFARADDISSARDKCLEDIRQYIVNSIAANITSVETSTTDLHNRDGIETLYTTYNSELKTAAAKLPFLTGISLSDASEVYWEKCRSREDGSYYYNYHVLYPFSAADRNRLIKEFKEYDAGKYGLLMQLREDYAALSDVSEIDAAIRDLEPLAAYFFDDVRKQEAESLMAAYRKAYSLISVVPVSQELGRFVYSLVLDGHDMTCSKLPQLRSETASSMTVKPAGREYEITYDYTYCYPSDDNYILISYSFPGASLKYRHQIDISPKENRVVPYGFVGIDCVRKDSTDISVTVSMTLRSKTATGFSAGKVSFSLPEAGIEAAAENMTEFSGEGTQYLRFTFHLPQMPAENMRGMLTGTMQVRYGGGPAETVTYTLPYNLKVYTD</sequence>
<evidence type="ECO:0000313" key="2">
    <source>
        <dbReference type="EMBL" id="MBO8453463.1"/>
    </source>
</evidence>
<dbReference type="AlphaFoldDB" id="A0A940DLP0"/>
<feature type="signal peptide" evidence="1">
    <location>
        <begin position="1"/>
        <end position="21"/>
    </location>
</feature>
<evidence type="ECO:0000313" key="3">
    <source>
        <dbReference type="Proteomes" id="UP000771749"/>
    </source>
</evidence>
<dbReference type="Proteomes" id="UP000771749">
    <property type="component" value="Unassembled WGS sequence"/>
</dbReference>
<name>A0A940DLP0_9BACT</name>
<proteinExistence type="predicted"/>
<protein>
    <recommendedName>
        <fullName evidence="4">Plethodontid receptivity factor PRF</fullName>
    </recommendedName>
</protein>
<gene>
    <name evidence="2" type="ORF">IAC07_01915</name>
</gene>
<evidence type="ECO:0008006" key="4">
    <source>
        <dbReference type="Google" id="ProtNLM"/>
    </source>
</evidence>
<reference evidence="2" key="2">
    <citation type="journal article" date="2021" name="PeerJ">
        <title>Extensive microbial diversity within the chicken gut microbiome revealed by metagenomics and culture.</title>
        <authorList>
            <person name="Gilroy R."/>
            <person name="Ravi A."/>
            <person name="Getino M."/>
            <person name="Pursley I."/>
            <person name="Horton D.L."/>
            <person name="Alikhan N.F."/>
            <person name="Baker D."/>
            <person name="Gharbi K."/>
            <person name="Hall N."/>
            <person name="Watson M."/>
            <person name="Adriaenssens E.M."/>
            <person name="Foster-Nyarko E."/>
            <person name="Jarju S."/>
            <person name="Secka A."/>
            <person name="Antonio M."/>
            <person name="Oren A."/>
            <person name="Chaudhuri R.R."/>
            <person name="La Ragione R."/>
            <person name="Hildebrand F."/>
            <person name="Pallen M.J."/>
        </authorList>
    </citation>
    <scope>NUCLEOTIDE SEQUENCE</scope>
    <source>
        <strain evidence="2">F1-3629</strain>
    </source>
</reference>
<reference evidence="2" key="1">
    <citation type="submission" date="2020-10" db="EMBL/GenBank/DDBJ databases">
        <authorList>
            <person name="Gilroy R."/>
        </authorList>
    </citation>
    <scope>NUCLEOTIDE SEQUENCE</scope>
    <source>
        <strain evidence="2">F1-3629</strain>
    </source>
</reference>
<organism evidence="2 3">
    <name type="scientific">Candidatus Cryptobacteroides gallistercoris</name>
    <dbReference type="NCBI Taxonomy" id="2840765"/>
    <lineage>
        <taxon>Bacteria</taxon>
        <taxon>Pseudomonadati</taxon>
        <taxon>Bacteroidota</taxon>
        <taxon>Bacteroidia</taxon>
        <taxon>Bacteroidales</taxon>
        <taxon>Candidatus Cryptobacteroides</taxon>
    </lineage>
</organism>
<accession>A0A940DLP0</accession>
<dbReference type="EMBL" id="JADIMJ010000031">
    <property type="protein sequence ID" value="MBO8453463.1"/>
    <property type="molecule type" value="Genomic_DNA"/>
</dbReference>
<evidence type="ECO:0000256" key="1">
    <source>
        <dbReference type="SAM" id="SignalP"/>
    </source>
</evidence>
<comment type="caution">
    <text evidence="2">The sequence shown here is derived from an EMBL/GenBank/DDBJ whole genome shotgun (WGS) entry which is preliminary data.</text>
</comment>
<feature type="chain" id="PRO_5037437712" description="Plethodontid receptivity factor PRF" evidence="1">
    <location>
        <begin position="22"/>
        <end position="428"/>
    </location>
</feature>
<keyword evidence="1" id="KW-0732">Signal</keyword>